<keyword evidence="3 4" id="KW-0408">Iron</keyword>
<dbReference type="Pfam" id="PF13646">
    <property type="entry name" value="HEAT_2"/>
    <property type="match status" value="1"/>
</dbReference>
<dbReference type="InterPro" id="IPR013428">
    <property type="entry name" value="Membrane-bound_put_N"/>
</dbReference>
<comment type="caution">
    <text evidence="6">The sequence shown here is derived from an EMBL/GenBank/DDBJ whole genome shotgun (WGS) entry which is preliminary data.</text>
</comment>
<name>A0ABP8MWF1_9BACT</name>
<reference evidence="7" key="1">
    <citation type="journal article" date="2019" name="Int. J. Syst. Evol. Microbiol.">
        <title>The Global Catalogue of Microorganisms (GCM) 10K type strain sequencing project: providing services to taxonomists for standard genome sequencing and annotation.</title>
        <authorList>
            <consortium name="The Broad Institute Genomics Platform"/>
            <consortium name="The Broad Institute Genome Sequencing Center for Infectious Disease"/>
            <person name="Wu L."/>
            <person name="Ma J."/>
        </authorList>
    </citation>
    <scope>NUCLEOTIDE SEQUENCE [LARGE SCALE GENOMIC DNA]</scope>
    <source>
        <strain evidence="7">JCM 17759</strain>
    </source>
</reference>
<dbReference type="SUPFAM" id="SSF46626">
    <property type="entry name" value="Cytochrome c"/>
    <property type="match status" value="1"/>
</dbReference>
<evidence type="ECO:0000256" key="1">
    <source>
        <dbReference type="ARBA" id="ARBA00022617"/>
    </source>
</evidence>
<dbReference type="InterPro" id="IPR055557">
    <property type="entry name" value="DUF7133"/>
</dbReference>
<dbReference type="SUPFAM" id="SSF48371">
    <property type="entry name" value="ARM repeat"/>
    <property type="match status" value="1"/>
</dbReference>
<dbReference type="InterPro" id="IPR004155">
    <property type="entry name" value="PBS_lyase_HEAT"/>
</dbReference>
<dbReference type="PANTHER" id="PTHR33546">
    <property type="entry name" value="LARGE, MULTIFUNCTIONAL SECRETED PROTEIN-RELATED"/>
    <property type="match status" value="1"/>
</dbReference>
<dbReference type="EMBL" id="BAABGA010000040">
    <property type="protein sequence ID" value="GAA4457291.1"/>
    <property type="molecule type" value="Genomic_DNA"/>
</dbReference>
<dbReference type="Pfam" id="PF23500">
    <property type="entry name" value="DUF7133"/>
    <property type="match status" value="1"/>
</dbReference>
<gene>
    <name evidence="6" type="ORF">GCM10023156_33850</name>
</gene>
<dbReference type="InterPro" id="IPR011989">
    <property type="entry name" value="ARM-like"/>
</dbReference>
<keyword evidence="1 4" id="KW-0349">Heme</keyword>
<dbReference type="PROSITE" id="PS51007">
    <property type="entry name" value="CYTC"/>
    <property type="match status" value="1"/>
</dbReference>
<protein>
    <submittedName>
        <fullName evidence="6">C-type cytochrome</fullName>
    </submittedName>
</protein>
<feature type="domain" description="Cytochrome c" evidence="5">
    <location>
        <begin position="1003"/>
        <end position="1139"/>
    </location>
</feature>
<dbReference type="InterPro" id="IPR016024">
    <property type="entry name" value="ARM-type_fold"/>
</dbReference>
<evidence type="ECO:0000259" key="5">
    <source>
        <dbReference type="PROSITE" id="PS51007"/>
    </source>
</evidence>
<dbReference type="Gene3D" id="1.10.760.10">
    <property type="entry name" value="Cytochrome c-like domain"/>
    <property type="match status" value="1"/>
</dbReference>
<dbReference type="InterPro" id="IPR011041">
    <property type="entry name" value="Quinoprot_gluc/sorb_DH_b-prop"/>
</dbReference>
<dbReference type="Gene3D" id="2.120.10.30">
    <property type="entry name" value="TolB, C-terminal domain"/>
    <property type="match status" value="1"/>
</dbReference>
<organism evidence="6 7">
    <name type="scientific">Novipirellula rosea</name>
    <dbReference type="NCBI Taxonomy" id="1031540"/>
    <lineage>
        <taxon>Bacteria</taxon>
        <taxon>Pseudomonadati</taxon>
        <taxon>Planctomycetota</taxon>
        <taxon>Planctomycetia</taxon>
        <taxon>Pirellulales</taxon>
        <taxon>Pirellulaceae</taxon>
        <taxon>Novipirellula</taxon>
    </lineage>
</organism>
<sequence>MLPLLGRGGYLRSTGIPSYTLCLVETALKPFKSAISRLALCCIVVGLSLNSIVIAVESTTSKPLEPEVAAASGEAKEAMQGVAIKEGWSIDLFAAEPMVANVVAFDIDHQGRIYLGETFRQNRGVTDNRGHDDKWLMADLSAKTVQDRINYHRTLLGDAAITYAQHDDRIRRLVDTDGDHKADRSDLFANGFNQLEEGTGAGVLVRGNNVYYTCIPRLWKLTDDDDDGVADKRVALSDGYGVRVAFRGHDMHGLIKGPDGRIYFSIGDRGYHVTTGDGKVLANPAVGAVFRCEPDGSGLEVVCNGLRNPQELAFNELGDWFTVDNNSDSGDKSKVFHLLEKADYGWRMYYQYLPTRGPYNEERLWEPMHPEQAAYIVPALANFTDGPSGLAFYPGTGFGDDLKDTFLICDFRGTPSNSGVRSFKLDPQGATYSFGNEAQPVWSVLATDVGFGPDGAMYVSDWVDGWDGVGKGRIYRLTHPEHSESEIVAEVRTILASDWSERATPQLLTDLSHRDQRVRLEAQWELAGRVELAALLKVAKDTKQTMLARLHAIWGADQIARLDTTKNSELVAAIAPLAADSDAVIRAAVANVLGDRSDAASVPALQKMLTDESLRVRYFAAMSLAKLKAGSAMPLAIQMIAENNNRDPALRHAGQVYLASACTADSLAKLNKHENAAVRRSAVVALRRMKSGEVTKFLADESTAIALEAARSIHDEPIPVALGSLAAFIETPSANLPLLRRVINANYRLGTSASAMALAKFASRMTSPEAMRIEALDALLNWTNRDPRDRVLNDVRPLSERSAADPVAAIESQIDTLMASSEPVREKTVDVASKLGIKKIAPTLIARVNDTTQSARARGSALAGLAKLDAAQAVKLAKEIRLVPASQLAEAALKVLAAHDLASSTEVFVAATESRDTSMQQLAWDSLAKSDDPRAVEAIQAAVKRYFAGELAPEVQLNVVEAAETLLANGKLPEAIGNELKNFQTTLAENDPLGAWLASLQGGNVNRGKVLFAKTELSCVRCHKVDRAGGEVGPNLTTIGKEKDARYLLEAICLPNAAIAKGFETAVIANEDGQVVTGIVKSETDDFVELIQGDGALKRIFQDEIVARRSGKSAMPDDLIKQMSARQLRDLVAYLASLKVDPRAASDVE</sequence>
<dbReference type="InterPro" id="IPR036909">
    <property type="entry name" value="Cyt_c-like_dom_sf"/>
</dbReference>
<dbReference type="InterPro" id="IPR013427">
    <property type="entry name" value="Haem-bd_dom_put"/>
</dbReference>
<evidence type="ECO:0000313" key="7">
    <source>
        <dbReference type="Proteomes" id="UP001500840"/>
    </source>
</evidence>
<dbReference type="SUPFAM" id="SSF50952">
    <property type="entry name" value="Soluble quinoprotein glucose dehydrogenase"/>
    <property type="match status" value="1"/>
</dbReference>
<dbReference type="NCBIfam" id="TIGR02604">
    <property type="entry name" value="Piru_Ver_Nterm"/>
    <property type="match status" value="1"/>
</dbReference>
<keyword evidence="2 4" id="KW-0479">Metal-binding</keyword>
<dbReference type="InterPro" id="IPR009056">
    <property type="entry name" value="Cyt_c-like_dom"/>
</dbReference>
<evidence type="ECO:0000256" key="2">
    <source>
        <dbReference type="ARBA" id="ARBA00022723"/>
    </source>
</evidence>
<keyword evidence="7" id="KW-1185">Reference proteome</keyword>
<dbReference type="PANTHER" id="PTHR33546:SF1">
    <property type="entry name" value="LARGE, MULTIFUNCTIONAL SECRETED PROTEIN"/>
    <property type="match status" value="1"/>
</dbReference>
<dbReference type="Proteomes" id="UP001500840">
    <property type="component" value="Unassembled WGS sequence"/>
</dbReference>
<dbReference type="Gene3D" id="1.25.10.10">
    <property type="entry name" value="Leucine-rich Repeat Variant"/>
    <property type="match status" value="2"/>
</dbReference>
<dbReference type="SMART" id="SM00567">
    <property type="entry name" value="EZ_HEAT"/>
    <property type="match status" value="4"/>
</dbReference>
<accession>A0ABP8MWF1</accession>
<dbReference type="InterPro" id="IPR011042">
    <property type="entry name" value="6-blade_b-propeller_TolB-like"/>
</dbReference>
<evidence type="ECO:0000256" key="4">
    <source>
        <dbReference type="PROSITE-ProRule" id="PRU00433"/>
    </source>
</evidence>
<dbReference type="NCBIfam" id="TIGR02603">
    <property type="entry name" value="CxxCH_TIGR02603"/>
    <property type="match status" value="1"/>
</dbReference>
<proteinExistence type="predicted"/>
<evidence type="ECO:0000256" key="3">
    <source>
        <dbReference type="ARBA" id="ARBA00023004"/>
    </source>
</evidence>
<evidence type="ECO:0000313" key="6">
    <source>
        <dbReference type="EMBL" id="GAA4457291.1"/>
    </source>
</evidence>